<dbReference type="PANTHER" id="PTHR19328">
    <property type="entry name" value="HEDGEHOG-INTERACTING PROTEIN"/>
    <property type="match status" value="1"/>
</dbReference>
<gene>
    <name evidence="1" type="primary">HIPL1_1</name>
    <name evidence="1" type="ORF">CFP56_016605</name>
</gene>
<dbReference type="Proteomes" id="UP000237347">
    <property type="component" value="Unassembled WGS sequence"/>
</dbReference>
<dbReference type="InterPro" id="IPR011042">
    <property type="entry name" value="6-blade_b-propeller_TolB-like"/>
</dbReference>
<proteinExistence type="predicted"/>
<dbReference type="Gene3D" id="2.120.10.30">
    <property type="entry name" value="TolB, C-terminal domain"/>
    <property type="match status" value="1"/>
</dbReference>
<dbReference type="AlphaFoldDB" id="A0AAW0KNK9"/>
<comment type="caution">
    <text evidence="1">The sequence shown here is derived from an EMBL/GenBank/DDBJ whole genome shotgun (WGS) entry which is preliminary data.</text>
</comment>
<dbReference type="EMBL" id="PKMF04000259">
    <property type="protein sequence ID" value="KAK7840535.1"/>
    <property type="molecule type" value="Genomic_DNA"/>
</dbReference>
<dbReference type="SUPFAM" id="SSF50952">
    <property type="entry name" value="Soluble quinoprotein glucose dehydrogenase"/>
    <property type="match status" value="1"/>
</dbReference>
<name>A0AAW0KNK9_QUESU</name>
<dbReference type="InterPro" id="IPR011041">
    <property type="entry name" value="Quinoprot_gluc/sorb_DH_b-prop"/>
</dbReference>
<evidence type="ECO:0000313" key="1">
    <source>
        <dbReference type="EMBL" id="KAK7840535.1"/>
    </source>
</evidence>
<dbReference type="PANTHER" id="PTHR19328:SF66">
    <property type="entry name" value="CATALYTICS"/>
    <property type="match status" value="1"/>
</dbReference>
<reference evidence="1 2" key="1">
    <citation type="journal article" date="2018" name="Sci. Data">
        <title>The draft genome sequence of cork oak.</title>
        <authorList>
            <person name="Ramos A.M."/>
            <person name="Usie A."/>
            <person name="Barbosa P."/>
            <person name="Barros P.M."/>
            <person name="Capote T."/>
            <person name="Chaves I."/>
            <person name="Simoes F."/>
            <person name="Abreu I."/>
            <person name="Carrasquinho I."/>
            <person name="Faro C."/>
            <person name="Guimaraes J.B."/>
            <person name="Mendonca D."/>
            <person name="Nobrega F."/>
            <person name="Rodrigues L."/>
            <person name="Saibo N.J.M."/>
            <person name="Varela M.C."/>
            <person name="Egas C."/>
            <person name="Matos J."/>
            <person name="Miguel C.M."/>
            <person name="Oliveira M.M."/>
            <person name="Ricardo C.P."/>
            <person name="Goncalves S."/>
        </authorList>
    </citation>
    <scope>NUCLEOTIDE SEQUENCE [LARGE SCALE GENOMIC DNA]</scope>
    <source>
        <strain evidence="2">cv. HL8</strain>
    </source>
</reference>
<protein>
    <submittedName>
        <fullName evidence="1">Hipl1 protein</fullName>
    </submittedName>
</protein>
<organism evidence="1 2">
    <name type="scientific">Quercus suber</name>
    <name type="common">Cork oak</name>
    <dbReference type="NCBI Taxonomy" id="58331"/>
    <lineage>
        <taxon>Eukaryota</taxon>
        <taxon>Viridiplantae</taxon>
        <taxon>Streptophyta</taxon>
        <taxon>Embryophyta</taxon>
        <taxon>Tracheophyta</taxon>
        <taxon>Spermatophyta</taxon>
        <taxon>Magnoliopsida</taxon>
        <taxon>eudicotyledons</taxon>
        <taxon>Gunneridae</taxon>
        <taxon>Pentapetalae</taxon>
        <taxon>rosids</taxon>
        <taxon>fabids</taxon>
        <taxon>Fagales</taxon>
        <taxon>Fagaceae</taxon>
        <taxon>Quercus</taxon>
    </lineage>
</organism>
<evidence type="ECO:0000313" key="2">
    <source>
        <dbReference type="Proteomes" id="UP000237347"/>
    </source>
</evidence>
<keyword evidence="2" id="KW-1185">Reference proteome</keyword>
<accession>A0AAW0KNK9</accession>
<sequence>MVLILMGQIVSSYPTNQARHGWQHNSDAEFGMLGIAFHPNFQQNGRFFVSFNCDKAKWPDVQEGVHVTQISVVILQSYTLNMGHCHVNIPAS</sequence>